<keyword evidence="3" id="KW-0067">ATP-binding</keyword>
<keyword evidence="2" id="KW-0547">Nucleotide-binding</keyword>
<dbReference type="PROSITE" id="PS50893">
    <property type="entry name" value="ABC_TRANSPORTER_2"/>
    <property type="match status" value="1"/>
</dbReference>
<dbReference type="Pfam" id="PF00005">
    <property type="entry name" value="ABC_tran"/>
    <property type="match status" value="1"/>
</dbReference>
<dbReference type="InterPro" id="IPR027417">
    <property type="entry name" value="P-loop_NTPase"/>
</dbReference>
<evidence type="ECO:0000256" key="2">
    <source>
        <dbReference type="ARBA" id="ARBA00022741"/>
    </source>
</evidence>
<sequence>MSSYLELKNITKKYQSQKDTKIVLKNIELKIKENEFLTILGPSGCGKSTLLKIIAGFIQPDSGQIFKKEQEIKNPDIDRLMLFQEFEQLFPWQTVLDNVIFAIKALLKHKKIKLNKKHINAQALSYLKAVKLEAYKNYYPHQLSGGMKQRVALARTLAAEAEIMLMDEPFGSLDSQTRQELQQLLLEIWQNNKMTVIFVTHDIREAIFLSDKIVLMQNEPGEIIDIVKNKLKFPRQRTSLEFNQFLAELKNQLYAEPYKF</sequence>
<dbReference type="eggNOG" id="COG1116">
    <property type="taxonomic scope" value="Bacteria"/>
</dbReference>
<reference evidence="6" key="1">
    <citation type="submission" date="2010-10" db="EMBL/GenBank/DDBJ databases">
        <title>The complete genome of Halanaerobium praevalens DSM 2228.</title>
        <authorList>
            <consortium name="US DOE Joint Genome Institute (JGI-PGF)"/>
            <person name="Lucas S."/>
            <person name="Copeland A."/>
            <person name="Lapidus A."/>
            <person name="Glavina del Rio T."/>
            <person name="Dalin E."/>
            <person name="Tice H."/>
            <person name="Bruce D."/>
            <person name="Goodwin L."/>
            <person name="Pitluck S."/>
            <person name="Kyrpides N."/>
            <person name="Mavromatis K."/>
            <person name="Ivanova N."/>
            <person name="Ovchinnikova G."/>
            <person name="Chertkov O."/>
            <person name="Detter J.C."/>
            <person name="Han C."/>
            <person name="Larimer F."/>
            <person name="Land M."/>
            <person name="Hauser L."/>
            <person name="Markowitz V."/>
            <person name="Cheng J.-F."/>
            <person name="Hugenholtz P."/>
            <person name="Woyke T."/>
            <person name="Wu D."/>
            <person name="Tindall B."/>
            <person name="Pomrenke H.G."/>
            <person name="Brambilla E."/>
            <person name="Klenk H.-P."/>
            <person name="Eisen J.A."/>
        </authorList>
    </citation>
    <scope>NUCLEOTIDE SEQUENCE [LARGE SCALE GENOMIC DNA]</scope>
    <source>
        <strain evidence="6">ATCC 33744 / DSM 2228 / GSL</strain>
    </source>
</reference>
<evidence type="ECO:0000256" key="3">
    <source>
        <dbReference type="ARBA" id="ARBA00022840"/>
    </source>
</evidence>
<organism evidence="5 6">
    <name type="scientific">Halanaerobium praevalens (strain ATCC 33744 / DSM 2228 / GSL)</name>
    <dbReference type="NCBI Taxonomy" id="572479"/>
    <lineage>
        <taxon>Bacteria</taxon>
        <taxon>Bacillati</taxon>
        <taxon>Bacillota</taxon>
        <taxon>Clostridia</taxon>
        <taxon>Halanaerobiales</taxon>
        <taxon>Halanaerobiaceae</taxon>
        <taxon>Halanaerobium</taxon>
    </lineage>
</organism>
<dbReference type="Proteomes" id="UP000006866">
    <property type="component" value="Chromosome"/>
</dbReference>
<evidence type="ECO:0000313" key="6">
    <source>
        <dbReference type="Proteomes" id="UP000006866"/>
    </source>
</evidence>
<dbReference type="AlphaFoldDB" id="E3DND5"/>
<dbReference type="STRING" id="572479.Hprae_1426"/>
<dbReference type="RefSeq" id="WP_014553577.1">
    <property type="nucleotide sequence ID" value="NC_017455.1"/>
</dbReference>
<dbReference type="PANTHER" id="PTHR42788">
    <property type="entry name" value="TAURINE IMPORT ATP-BINDING PROTEIN-RELATED"/>
    <property type="match status" value="1"/>
</dbReference>
<dbReference type="PROSITE" id="PS00211">
    <property type="entry name" value="ABC_TRANSPORTER_1"/>
    <property type="match status" value="1"/>
</dbReference>
<reference evidence="5 6" key="2">
    <citation type="journal article" date="2011" name="Stand. Genomic Sci.">
        <title>Complete genome sequence of the extremely halophilic Halanaerobium praevalens type strain (GSL).</title>
        <authorList>
            <person name="Ivanova N."/>
            <person name="Sikorski J."/>
            <person name="Chertkov O."/>
            <person name="Nolan M."/>
            <person name="Lucas S."/>
            <person name="Hammon N."/>
            <person name="Deshpande S."/>
            <person name="Cheng J.F."/>
            <person name="Tapia R."/>
            <person name="Han C."/>
            <person name="Goodwin L."/>
            <person name="Pitluck S."/>
            <person name="Huntemann M."/>
            <person name="Liolios K."/>
            <person name="Pagani I."/>
            <person name="Mavromatis K."/>
            <person name="Ovchinikova G."/>
            <person name="Pati A."/>
            <person name="Chen A."/>
            <person name="Palaniappan K."/>
            <person name="Land M."/>
            <person name="Hauser L."/>
            <person name="Brambilla E.M."/>
            <person name="Kannan K.P."/>
            <person name="Rohde M."/>
            <person name="Tindall B.J."/>
            <person name="Goker M."/>
            <person name="Detter J.C."/>
            <person name="Woyke T."/>
            <person name="Bristow J."/>
            <person name="Eisen J.A."/>
            <person name="Markowitz V."/>
            <person name="Hugenholtz P."/>
            <person name="Kyrpides N.C."/>
            <person name="Klenk H.P."/>
            <person name="Lapidus A."/>
        </authorList>
    </citation>
    <scope>NUCLEOTIDE SEQUENCE [LARGE SCALE GENOMIC DNA]</scope>
    <source>
        <strain evidence="6">ATCC 33744 / DSM 2228 / GSL</strain>
    </source>
</reference>
<proteinExistence type="predicted"/>
<evidence type="ECO:0000259" key="4">
    <source>
        <dbReference type="PROSITE" id="PS50893"/>
    </source>
</evidence>
<dbReference type="EMBL" id="CP002175">
    <property type="protein sequence ID" value="ADO77554.1"/>
    <property type="molecule type" value="Genomic_DNA"/>
</dbReference>
<keyword evidence="1" id="KW-0813">Transport</keyword>
<dbReference type="GO" id="GO:0016887">
    <property type="term" value="F:ATP hydrolysis activity"/>
    <property type="evidence" value="ECO:0007669"/>
    <property type="project" value="InterPro"/>
</dbReference>
<dbReference type="Gene3D" id="3.40.50.300">
    <property type="entry name" value="P-loop containing nucleotide triphosphate hydrolases"/>
    <property type="match status" value="1"/>
</dbReference>
<accession>E3DND5</accession>
<dbReference type="PANTHER" id="PTHR42788:SF13">
    <property type="entry name" value="ALIPHATIC SULFONATES IMPORT ATP-BINDING PROTEIN SSUB"/>
    <property type="match status" value="1"/>
</dbReference>
<evidence type="ECO:0000313" key="5">
    <source>
        <dbReference type="EMBL" id="ADO77554.1"/>
    </source>
</evidence>
<dbReference type="SMART" id="SM00382">
    <property type="entry name" value="AAA"/>
    <property type="match status" value="1"/>
</dbReference>
<dbReference type="InterPro" id="IPR050166">
    <property type="entry name" value="ABC_transporter_ATP-bind"/>
</dbReference>
<gene>
    <name evidence="5" type="ordered locus">Hprae_1426</name>
</gene>
<dbReference type="InterPro" id="IPR003439">
    <property type="entry name" value="ABC_transporter-like_ATP-bd"/>
</dbReference>
<dbReference type="InterPro" id="IPR017871">
    <property type="entry name" value="ABC_transporter-like_CS"/>
</dbReference>
<dbReference type="SUPFAM" id="SSF52540">
    <property type="entry name" value="P-loop containing nucleoside triphosphate hydrolases"/>
    <property type="match status" value="1"/>
</dbReference>
<name>E3DND5_HALPG</name>
<dbReference type="GO" id="GO:0005524">
    <property type="term" value="F:ATP binding"/>
    <property type="evidence" value="ECO:0007669"/>
    <property type="project" value="UniProtKB-KW"/>
</dbReference>
<dbReference type="InterPro" id="IPR003593">
    <property type="entry name" value="AAA+_ATPase"/>
</dbReference>
<keyword evidence="6" id="KW-1185">Reference proteome</keyword>
<dbReference type="CDD" id="cd03293">
    <property type="entry name" value="ABC_NrtD_SsuB_transporters"/>
    <property type="match status" value="1"/>
</dbReference>
<dbReference type="HOGENOM" id="CLU_000604_1_22_9"/>
<protein>
    <submittedName>
        <fullName evidence="5">ABC transporter related protein</fullName>
    </submittedName>
</protein>
<dbReference type="OrthoDB" id="9801958at2"/>
<dbReference type="PATRIC" id="fig|572479.3.peg.1446"/>
<evidence type="ECO:0000256" key="1">
    <source>
        <dbReference type="ARBA" id="ARBA00022448"/>
    </source>
</evidence>
<dbReference type="KEGG" id="hpk:Hprae_1426"/>
<feature type="domain" description="ABC transporter" evidence="4">
    <location>
        <begin position="5"/>
        <end position="243"/>
    </location>
</feature>